<evidence type="ECO:0000313" key="2">
    <source>
        <dbReference type="Proteomes" id="UP000499080"/>
    </source>
</evidence>
<gene>
    <name evidence="1" type="ORF">AVEN_259822_1</name>
</gene>
<name>A0A4Y2I5Y5_ARAVE</name>
<sequence>MLTCDRCRYVEECARLSGSQVVQPVARYYTILYDIVQYCEYCSISYNIGQLCYWGSEGNRSRRGKGGYMRQEIGVTRSEWISIEWSVRECPAEVDGLKKEWLVVECS</sequence>
<organism evidence="1 2">
    <name type="scientific">Araneus ventricosus</name>
    <name type="common">Orbweaver spider</name>
    <name type="synonym">Epeira ventricosa</name>
    <dbReference type="NCBI Taxonomy" id="182803"/>
    <lineage>
        <taxon>Eukaryota</taxon>
        <taxon>Metazoa</taxon>
        <taxon>Ecdysozoa</taxon>
        <taxon>Arthropoda</taxon>
        <taxon>Chelicerata</taxon>
        <taxon>Arachnida</taxon>
        <taxon>Araneae</taxon>
        <taxon>Araneomorphae</taxon>
        <taxon>Entelegynae</taxon>
        <taxon>Araneoidea</taxon>
        <taxon>Araneidae</taxon>
        <taxon>Araneus</taxon>
    </lineage>
</organism>
<accession>A0A4Y2I5Y5</accession>
<evidence type="ECO:0000313" key="1">
    <source>
        <dbReference type="EMBL" id="GBM72536.1"/>
    </source>
</evidence>
<dbReference type="Proteomes" id="UP000499080">
    <property type="component" value="Unassembled WGS sequence"/>
</dbReference>
<reference evidence="1 2" key="1">
    <citation type="journal article" date="2019" name="Sci. Rep.">
        <title>Orb-weaving spider Araneus ventricosus genome elucidates the spidroin gene catalogue.</title>
        <authorList>
            <person name="Kono N."/>
            <person name="Nakamura H."/>
            <person name="Ohtoshi R."/>
            <person name="Moran D.A.P."/>
            <person name="Shinohara A."/>
            <person name="Yoshida Y."/>
            <person name="Fujiwara M."/>
            <person name="Mori M."/>
            <person name="Tomita M."/>
            <person name="Arakawa K."/>
        </authorList>
    </citation>
    <scope>NUCLEOTIDE SEQUENCE [LARGE SCALE GENOMIC DNA]</scope>
</reference>
<dbReference type="EMBL" id="BGPR01002383">
    <property type="protein sequence ID" value="GBM72536.1"/>
    <property type="molecule type" value="Genomic_DNA"/>
</dbReference>
<proteinExistence type="predicted"/>
<keyword evidence="2" id="KW-1185">Reference proteome</keyword>
<protein>
    <submittedName>
        <fullName evidence="1">Uncharacterized protein</fullName>
    </submittedName>
</protein>
<comment type="caution">
    <text evidence="1">The sequence shown here is derived from an EMBL/GenBank/DDBJ whole genome shotgun (WGS) entry which is preliminary data.</text>
</comment>
<dbReference type="AlphaFoldDB" id="A0A4Y2I5Y5"/>